<dbReference type="EMBL" id="CAMXCT020006651">
    <property type="protein sequence ID" value="CAL1171062.1"/>
    <property type="molecule type" value="Genomic_DNA"/>
</dbReference>
<proteinExistence type="predicted"/>
<keyword evidence="1" id="KW-1133">Transmembrane helix</keyword>
<organism evidence="2">
    <name type="scientific">Cladocopium goreaui</name>
    <dbReference type="NCBI Taxonomy" id="2562237"/>
    <lineage>
        <taxon>Eukaryota</taxon>
        <taxon>Sar</taxon>
        <taxon>Alveolata</taxon>
        <taxon>Dinophyceae</taxon>
        <taxon>Suessiales</taxon>
        <taxon>Symbiodiniaceae</taxon>
        <taxon>Cladocopium</taxon>
    </lineage>
</organism>
<sequence>MDDWHPKRERLRFFPLLEVRIDDWAASEEQLLADALRVVHSAVTPQKVRDEVQKLLRELWQVLEQQRLSALRLGQRLLRQRSVLVATFGLEVLLLCSVDLWLLSFPEREDLLEQVQRMRCEATWEDKASAVLRSLREQDQIFKQRCHSASLAEPWPRWWPLPRPTSDCVLPGGVPRVQTAPGRRQAKRRDVLKEQTFLPEDQPRRYPRSFDSMQVLKWKFELPHRFEQL</sequence>
<evidence type="ECO:0000313" key="5">
    <source>
        <dbReference type="Proteomes" id="UP001152797"/>
    </source>
</evidence>
<evidence type="ECO:0000256" key="1">
    <source>
        <dbReference type="SAM" id="Phobius"/>
    </source>
</evidence>
<name>A0A9P1GMQ2_9DINO</name>
<keyword evidence="1" id="KW-0472">Membrane</keyword>
<gene>
    <name evidence="2" type="ORF">C1SCF055_LOCUS42311</name>
</gene>
<dbReference type="AlphaFoldDB" id="A0A9P1GMQ2"/>
<feature type="transmembrane region" description="Helical" evidence="1">
    <location>
        <begin position="82"/>
        <end position="103"/>
    </location>
</feature>
<dbReference type="Proteomes" id="UP001152797">
    <property type="component" value="Unassembled WGS sequence"/>
</dbReference>
<reference evidence="2" key="1">
    <citation type="submission" date="2022-10" db="EMBL/GenBank/DDBJ databases">
        <authorList>
            <person name="Chen Y."/>
            <person name="Dougan E. K."/>
            <person name="Chan C."/>
            <person name="Rhodes N."/>
            <person name="Thang M."/>
        </authorList>
    </citation>
    <scope>NUCLEOTIDE SEQUENCE</scope>
</reference>
<protein>
    <submittedName>
        <fullName evidence="4">Cleavage and polyadenylation specificity factor subunit 3-I</fullName>
    </submittedName>
</protein>
<keyword evidence="1" id="KW-0812">Transmembrane</keyword>
<keyword evidence="5" id="KW-1185">Reference proteome</keyword>
<accession>A0A9P1GMQ2</accession>
<reference evidence="3" key="2">
    <citation type="submission" date="2024-04" db="EMBL/GenBank/DDBJ databases">
        <authorList>
            <person name="Chen Y."/>
            <person name="Shah S."/>
            <person name="Dougan E. K."/>
            <person name="Thang M."/>
            <person name="Chan C."/>
        </authorList>
    </citation>
    <scope>NUCLEOTIDE SEQUENCE [LARGE SCALE GENOMIC DNA]</scope>
</reference>
<evidence type="ECO:0000313" key="3">
    <source>
        <dbReference type="EMBL" id="CAL1171062.1"/>
    </source>
</evidence>
<evidence type="ECO:0000313" key="4">
    <source>
        <dbReference type="EMBL" id="CAL4804999.1"/>
    </source>
</evidence>
<dbReference type="EMBL" id="CAMXCT010006651">
    <property type="protein sequence ID" value="CAI4017687.1"/>
    <property type="molecule type" value="Genomic_DNA"/>
</dbReference>
<comment type="caution">
    <text evidence="2">The sequence shown here is derived from an EMBL/GenBank/DDBJ whole genome shotgun (WGS) entry which is preliminary data.</text>
</comment>
<evidence type="ECO:0000313" key="2">
    <source>
        <dbReference type="EMBL" id="CAI4017687.1"/>
    </source>
</evidence>
<dbReference type="EMBL" id="CAMXCT030006651">
    <property type="protein sequence ID" value="CAL4804999.1"/>
    <property type="molecule type" value="Genomic_DNA"/>
</dbReference>